<evidence type="ECO:0000313" key="3">
    <source>
        <dbReference type="EMBL" id="SNR88766.1"/>
    </source>
</evidence>
<dbReference type="EMBL" id="FZOH01000001">
    <property type="protein sequence ID" value="SNR88766.1"/>
    <property type="molecule type" value="Genomic_DNA"/>
</dbReference>
<name>A0A238ZZA3_9ACTN</name>
<sequence>MLWGMDPAAPIAAWVVLGAALPALVAVAVLLARTPPRVGAAPSSPPDVPPPAAARRWAHDDLPGFLEAPPGTPARPAPARAEPLAAPEEEPVTRAVAGLAAAALALVAVLSGVALVTGRAGGSPPAAAPAAAPPPSSAPAPAPRTPDLPPVPADPLSGERGAGLLAARSVPLGDDGTSARLAFGGLVLEHRAVGVTVAYPAVSVTVGEDGTALAHVRLPTWNCLGTTAPDDPAGAGCTPTGTEHADLPTPALGVTRNGDALRVAGRFPTYTRPAGTPPAYTGRVYDLSVTVAPAAPLEDGEAPAEGTMFLGTERAESLPDPLLSRVRVAG</sequence>
<keyword evidence="2" id="KW-0812">Transmembrane</keyword>
<feature type="compositionally biased region" description="Low complexity" evidence="1">
    <location>
        <begin position="77"/>
        <end position="86"/>
    </location>
</feature>
<keyword evidence="2" id="KW-1133">Transmembrane helix</keyword>
<reference evidence="4" key="1">
    <citation type="submission" date="2017-06" db="EMBL/GenBank/DDBJ databases">
        <authorList>
            <person name="Varghese N."/>
            <person name="Submissions S."/>
        </authorList>
    </citation>
    <scope>NUCLEOTIDE SEQUENCE [LARGE SCALE GENOMIC DNA]</scope>
    <source>
        <strain evidence="4">DSM 45423</strain>
    </source>
</reference>
<feature type="compositionally biased region" description="Pro residues" evidence="1">
    <location>
        <begin position="131"/>
        <end position="153"/>
    </location>
</feature>
<keyword evidence="2" id="KW-0472">Membrane</keyword>
<keyword evidence="4" id="KW-1185">Reference proteome</keyword>
<accession>A0A238ZZA3</accession>
<gene>
    <name evidence="3" type="ORF">SAMN04488107_0456</name>
</gene>
<protein>
    <submittedName>
        <fullName evidence="3">Uncharacterized protein</fullName>
    </submittedName>
</protein>
<dbReference type="Proteomes" id="UP000198386">
    <property type="component" value="Unassembled WGS sequence"/>
</dbReference>
<dbReference type="AlphaFoldDB" id="A0A238ZZA3"/>
<evidence type="ECO:0000313" key="4">
    <source>
        <dbReference type="Proteomes" id="UP000198386"/>
    </source>
</evidence>
<feature type="region of interest" description="Disordered" evidence="1">
    <location>
        <begin position="120"/>
        <end position="159"/>
    </location>
</feature>
<feature type="transmembrane region" description="Helical" evidence="2">
    <location>
        <begin position="95"/>
        <end position="116"/>
    </location>
</feature>
<evidence type="ECO:0000256" key="1">
    <source>
        <dbReference type="SAM" id="MobiDB-lite"/>
    </source>
</evidence>
<evidence type="ECO:0000256" key="2">
    <source>
        <dbReference type="SAM" id="Phobius"/>
    </source>
</evidence>
<proteinExistence type="predicted"/>
<feature type="region of interest" description="Disordered" evidence="1">
    <location>
        <begin position="66"/>
        <end position="88"/>
    </location>
</feature>
<organism evidence="3 4">
    <name type="scientific">Geodermatophilus saharensis</name>
    <dbReference type="NCBI Taxonomy" id="1137994"/>
    <lineage>
        <taxon>Bacteria</taxon>
        <taxon>Bacillati</taxon>
        <taxon>Actinomycetota</taxon>
        <taxon>Actinomycetes</taxon>
        <taxon>Geodermatophilales</taxon>
        <taxon>Geodermatophilaceae</taxon>
        <taxon>Geodermatophilus</taxon>
    </lineage>
</organism>
<feature type="transmembrane region" description="Helical" evidence="2">
    <location>
        <begin position="12"/>
        <end position="32"/>
    </location>
</feature>